<evidence type="ECO:0000313" key="1">
    <source>
        <dbReference type="EMBL" id="BDW85638.1"/>
    </source>
</evidence>
<evidence type="ECO:0008006" key="3">
    <source>
        <dbReference type="Google" id="ProtNLM"/>
    </source>
</evidence>
<organism evidence="1 2">
    <name type="scientific">Roseicyclus marinus</name>
    <dbReference type="NCBI Taxonomy" id="2161673"/>
    <lineage>
        <taxon>Bacteria</taxon>
        <taxon>Pseudomonadati</taxon>
        <taxon>Pseudomonadota</taxon>
        <taxon>Alphaproteobacteria</taxon>
        <taxon>Rhodobacterales</taxon>
        <taxon>Roseobacteraceae</taxon>
        <taxon>Roseicyclus</taxon>
    </lineage>
</organism>
<accession>A0AA48HA03</accession>
<dbReference type="RefSeq" id="WP_338271444.1">
    <property type="nucleotide sequence ID" value="NZ_AP027266.1"/>
</dbReference>
<dbReference type="EMBL" id="AP027266">
    <property type="protein sequence ID" value="BDW85638.1"/>
    <property type="molecule type" value="Genomic_DNA"/>
</dbReference>
<proteinExistence type="predicted"/>
<evidence type="ECO:0000313" key="2">
    <source>
        <dbReference type="Proteomes" id="UP001337723"/>
    </source>
</evidence>
<dbReference type="InterPro" id="IPR008318">
    <property type="entry name" value="UCP030820"/>
</dbReference>
<protein>
    <recommendedName>
        <fullName evidence="3">Oxidoreductase</fullName>
    </recommendedName>
</protein>
<dbReference type="Proteomes" id="UP001337723">
    <property type="component" value="Chromosome"/>
</dbReference>
<gene>
    <name evidence="1" type="ORF">MACH21_18150</name>
</gene>
<dbReference type="AlphaFoldDB" id="A0AA48HA03"/>
<keyword evidence="2" id="KW-1185">Reference proteome</keyword>
<sequence length="136" mass="14956">MTILMRDEGFGADDWTGTVVPLTDADDARVRAIEIAPGEDLGTLTGRLGEIALIRVRFSAFNDGRGFTVARRLRAMGYAGRLRAAGPILADQYAMARRAGFDEVEVDQKIAARQPEAQWLARADWRAGDHQARLRG</sequence>
<dbReference type="Pfam" id="PF06073">
    <property type="entry name" value="DUF934"/>
    <property type="match status" value="1"/>
</dbReference>
<name>A0AA48HA03_9RHOB</name>
<dbReference type="KEGG" id="rmai:MACH21_18150"/>
<reference evidence="1 2" key="1">
    <citation type="submission" date="2023-01" db="EMBL/GenBank/DDBJ databases">
        <title>Complete genome sequence of Roseicyclus marinus strain Dej080120_10.</title>
        <authorList>
            <person name="Ueki S."/>
            <person name="Maruyama F."/>
        </authorList>
    </citation>
    <scope>NUCLEOTIDE SEQUENCE [LARGE SCALE GENOMIC DNA]</scope>
    <source>
        <strain evidence="1 2">Dej080120_10</strain>
    </source>
</reference>